<keyword evidence="1" id="KW-0472">Membrane</keyword>
<evidence type="ECO:0000256" key="1">
    <source>
        <dbReference type="SAM" id="Phobius"/>
    </source>
</evidence>
<name>A0A224X147_9LACT</name>
<keyword evidence="1" id="KW-1133">Transmembrane helix</keyword>
<sequence>MTNQKKIVRLNNEFTTQQLNQMQTSSQKSVPKRRYLGLILVAVILVMILPTINLVKSYQTLQSRQDLKTEYEKKSVALDKQLAIEKADIVKLKDPIFIEKYARLRYYSKDGEKVFLIPELSNGGLTKIK</sequence>
<dbReference type="InterPro" id="IPR007060">
    <property type="entry name" value="FtsL/DivIC"/>
</dbReference>
<comment type="caution">
    <text evidence="2">The sequence shown here is derived from an EMBL/GenBank/DDBJ whole genome shotgun (WGS) entry which is preliminary data.</text>
</comment>
<feature type="transmembrane region" description="Helical" evidence="1">
    <location>
        <begin position="35"/>
        <end position="55"/>
    </location>
</feature>
<keyword evidence="3" id="KW-1185">Reference proteome</keyword>
<accession>A0A224X147</accession>
<proteinExistence type="predicted"/>
<evidence type="ECO:0000313" key="2">
    <source>
        <dbReference type="EMBL" id="GAX47928.1"/>
    </source>
</evidence>
<dbReference type="PANTHER" id="PTHR40027:SF1">
    <property type="entry name" value="CELL DIVISION PROTEIN DIVIC"/>
    <property type="match status" value="1"/>
</dbReference>
<dbReference type="AlphaFoldDB" id="A0A224X147"/>
<dbReference type="PANTHER" id="PTHR40027">
    <property type="entry name" value="CELL DIVISION PROTEIN DIVIC"/>
    <property type="match status" value="1"/>
</dbReference>
<dbReference type="Pfam" id="PF04977">
    <property type="entry name" value="DivIC"/>
    <property type="match status" value="1"/>
</dbReference>
<keyword evidence="1" id="KW-0812">Transmembrane</keyword>
<dbReference type="RefSeq" id="WP_157905800.1">
    <property type="nucleotide sequence ID" value="NZ_BEDT01000004.1"/>
</dbReference>
<protein>
    <recommendedName>
        <fullName evidence="4">Septum formation initiator</fullName>
    </recommendedName>
</protein>
<gene>
    <name evidence="2" type="ORF">RsY01_1541</name>
</gene>
<dbReference type="EMBL" id="BEDT01000004">
    <property type="protein sequence ID" value="GAX47928.1"/>
    <property type="molecule type" value="Genomic_DNA"/>
</dbReference>
<dbReference type="OrthoDB" id="2242646at2"/>
<evidence type="ECO:0000313" key="3">
    <source>
        <dbReference type="Proteomes" id="UP000218689"/>
    </source>
</evidence>
<dbReference type="InterPro" id="IPR039076">
    <property type="entry name" value="DivIC"/>
</dbReference>
<reference evidence="3" key="1">
    <citation type="submission" date="2017-08" db="EMBL/GenBank/DDBJ databases">
        <title>Draft genome sequence of Lactococcus sp. strain Rs-Y01, isolated from the gut of the lower termite Reticulitermes speratus.</title>
        <authorList>
            <person name="Ohkuma M."/>
            <person name="Yuki M."/>
        </authorList>
    </citation>
    <scope>NUCLEOTIDE SEQUENCE [LARGE SCALE GENOMIC DNA]</scope>
    <source>
        <strain evidence="3">Rs-Y01</strain>
    </source>
</reference>
<dbReference type="GO" id="GO:0051301">
    <property type="term" value="P:cell division"/>
    <property type="evidence" value="ECO:0007669"/>
    <property type="project" value="InterPro"/>
</dbReference>
<evidence type="ECO:0008006" key="4">
    <source>
        <dbReference type="Google" id="ProtNLM"/>
    </source>
</evidence>
<dbReference type="Proteomes" id="UP000218689">
    <property type="component" value="Unassembled WGS sequence"/>
</dbReference>
<organism evidence="2 3">
    <name type="scientific">Pseudolactococcus reticulitermitis</name>
    <dbReference type="NCBI Taxonomy" id="2025039"/>
    <lineage>
        <taxon>Bacteria</taxon>
        <taxon>Bacillati</taxon>
        <taxon>Bacillota</taxon>
        <taxon>Bacilli</taxon>
        <taxon>Lactobacillales</taxon>
        <taxon>Streptococcaceae</taxon>
        <taxon>Pseudolactococcus</taxon>
    </lineage>
</organism>